<evidence type="ECO:0000256" key="3">
    <source>
        <dbReference type="ARBA" id="ARBA00022475"/>
    </source>
</evidence>
<feature type="transmembrane region" description="Helical" evidence="9">
    <location>
        <begin position="257"/>
        <end position="277"/>
    </location>
</feature>
<dbReference type="InterPro" id="IPR055344">
    <property type="entry name" value="SecD_SecF_C_bact"/>
</dbReference>
<dbReference type="NCBIfam" id="TIGR00966">
    <property type="entry name" value="transloc_SecF"/>
    <property type="match status" value="1"/>
</dbReference>
<keyword evidence="2 9" id="KW-0813">Transport</keyword>
<gene>
    <name evidence="9 11" type="primary">secF</name>
    <name evidence="11" type="ORF">L2W38_01225</name>
</gene>
<evidence type="ECO:0000256" key="6">
    <source>
        <dbReference type="ARBA" id="ARBA00022989"/>
    </source>
</evidence>
<keyword evidence="6 9" id="KW-1133">Transmembrane helix</keyword>
<dbReference type="PANTHER" id="PTHR30081">
    <property type="entry name" value="PROTEIN-EXPORT MEMBRANE PROTEIN SEC"/>
    <property type="match status" value="1"/>
</dbReference>
<feature type="transmembrane region" description="Helical" evidence="9">
    <location>
        <begin position="233"/>
        <end position="251"/>
    </location>
</feature>
<evidence type="ECO:0000313" key="11">
    <source>
        <dbReference type="EMBL" id="MCF4141438.1"/>
    </source>
</evidence>
<proteinExistence type="inferred from homology"/>
<dbReference type="InterPro" id="IPR022813">
    <property type="entry name" value="SecD/SecF_arch_bac"/>
</dbReference>
<evidence type="ECO:0000256" key="2">
    <source>
        <dbReference type="ARBA" id="ARBA00022448"/>
    </source>
</evidence>
<dbReference type="InterPro" id="IPR022645">
    <property type="entry name" value="SecD/SecF_bac"/>
</dbReference>
<dbReference type="InterPro" id="IPR022646">
    <property type="entry name" value="SecD/SecF_CS"/>
</dbReference>
<dbReference type="InterPro" id="IPR048634">
    <property type="entry name" value="SecD_SecF_C"/>
</dbReference>
<evidence type="ECO:0000256" key="8">
    <source>
        <dbReference type="ARBA" id="ARBA00023136"/>
    </source>
</evidence>
<feature type="domain" description="Protein export membrane protein SecD/SecF C-terminal" evidence="10">
    <location>
        <begin position="102"/>
        <end position="284"/>
    </location>
</feature>
<name>A0ABS9ENP3_9BACT</name>
<reference evidence="11 12" key="1">
    <citation type="submission" date="2022-01" db="EMBL/GenBank/DDBJ databases">
        <title>Dethiosulfovibrio faecalis sp. nov., a novel proteolytic, non-sulfur-reducing bacterium isolated from a marine aquaculture solid waste bioreactor.</title>
        <authorList>
            <person name="Grabowski S."/>
            <person name="Apolinario E."/>
            <person name="Schneider N."/>
            <person name="Marshall C.W."/>
            <person name="Sowers K.R."/>
        </authorList>
    </citation>
    <scope>NUCLEOTIDE SEQUENCE [LARGE SCALE GENOMIC DNA]</scope>
    <source>
        <strain evidence="11 12">DSM 12537</strain>
    </source>
</reference>
<keyword evidence="7 9" id="KW-0811">Translocation</keyword>
<evidence type="ECO:0000256" key="5">
    <source>
        <dbReference type="ARBA" id="ARBA00022927"/>
    </source>
</evidence>
<organism evidence="11 12">
    <name type="scientific">Dethiosulfovibrio marinus</name>
    <dbReference type="NCBI Taxonomy" id="133532"/>
    <lineage>
        <taxon>Bacteria</taxon>
        <taxon>Thermotogati</taxon>
        <taxon>Synergistota</taxon>
        <taxon>Synergistia</taxon>
        <taxon>Synergistales</taxon>
        <taxon>Dethiosulfovibrionaceae</taxon>
        <taxon>Dethiosulfovibrio</taxon>
    </lineage>
</organism>
<dbReference type="HAMAP" id="MF_01464_B">
    <property type="entry name" value="SecF_B"/>
    <property type="match status" value="1"/>
</dbReference>
<dbReference type="PRINTS" id="PR01755">
    <property type="entry name" value="SECFTRNLCASE"/>
</dbReference>
<feature type="transmembrane region" description="Helical" evidence="9">
    <location>
        <begin position="155"/>
        <end position="176"/>
    </location>
</feature>
<evidence type="ECO:0000256" key="7">
    <source>
        <dbReference type="ARBA" id="ARBA00023010"/>
    </source>
</evidence>
<keyword evidence="8 9" id="KW-0472">Membrane</keyword>
<evidence type="ECO:0000313" key="12">
    <source>
        <dbReference type="Proteomes" id="UP001200430"/>
    </source>
</evidence>
<keyword evidence="12" id="KW-1185">Reference proteome</keyword>
<dbReference type="SUPFAM" id="SSF82866">
    <property type="entry name" value="Multidrug efflux transporter AcrB transmembrane domain"/>
    <property type="match status" value="1"/>
</dbReference>
<dbReference type="Pfam" id="PF07549">
    <property type="entry name" value="Sec_GG"/>
    <property type="match status" value="1"/>
</dbReference>
<keyword evidence="4 9" id="KW-0812">Transmembrane</keyword>
<dbReference type="Pfam" id="PF02355">
    <property type="entry name" value="SecD_SecF_C"/>
    <property type="match status" value="1"/>
</dbReference>
<dbReference type="PANTHER" id="PTHR30081:SF8">
    <property type="entry name" value="PROTEIN TRANSLOCASE SUBUNIT SECF"/>
    <property type="match status" value="1"/>
</dbReference>
<protein>
    <recommendedName>
        <fullName evidence="9">Protein-export membrane protein SecF</fullName>
    </recommendedName>
</protein>
<comment type="subcellular location">
    <subcellularLocation>
        <location evidence="1 9">Cell membrane</location>
        <topology evidence="1 9">Multi-pass membrane protein</topology>
    </subcellularLocation>
</comment>
<sequence>MNKAAEYRFNFMAFRKKAMVLSMVLLLVSLGSLFSRGLNLGIDFTGGNLVQLEFGSSVEVGEVRDVLAGVGQDKAVIQAYSDKGVIIRMKADEEDARRDVLNALKAKYDSVQVLRFEKVGPVVGSQLRKEAFIALGLALVGILIYITVRFQFRFAVVSVLALLHDSIITLGIFSLMGREISVTFIAAILTIVGYSLNDTIVVLDRVRENWKHLRGWGIDGLFNVSVNQTLSRTINTSLTTFLPVLAFYIWGGPVLSNFSFALMVGIVVGTYSSIYVASSILDEWFTKSPVKH</sequence>
<evidence type="ECO:0000256" key="1">
    <source>
        <dbReference type="ARBA" id="ARBA00004651"/>
    </source>
</evidence>
<comment type="function">
    <text evidence="9">Part of the Sec protein translocase complex. Interacts with the SecYEG preprotein conducting channel. SecDF uses the proton motive force (PMF) to complete protein translocation after the ATP-dependent function of SecA.</text>
</comment>
<evidence type="ECO:0000256" key="9">
    <source>
        <dbReference type="HAMAP-Rule" id="MF_01464"/>
    </source>
</evidence>
<evidence type="ECO:0000259" key="10">
    <source>
        <dbReference type="Pfam" id="PF02355"/>
    </source>
</evidence>
<feature type="transmembrane region" description="Helical" evidence="9">
    <location>
        <begin position="182"/>
        <end position="203"/>
    </location>
</feature>
<dbReference type="RefSeq" id="WP_236097859.1">
    <property type="nucleotide sequence ID" value="NZ_JAKGUD010000001.1"/>
</dbReference>
<keyword evidence="3 9" id="KW-1003">Cell membrane</keyword>
<dbReference type="EMBL" id="JAKGUD010000001">
    <property type="protein sequence ID" value="MCF4141438.1"/>
    <property type="molecule type" value="Genomic_DNA"/>
</dbReference>
<evidence type="ECO:0000256" key="4">
    <source>
        <dbReference type="ARBA" id="ARBA00022692"/>
    </source>
</evidence>
<comment type="caution">
    <text evidence="9">Lacks conserved residue(s) required for the propagation of feature annotation.</text>
</comment>
<comment type="caution">
    <text evidence="11">The sequence shown here is derived from an EMBL/GenBank/DDBJ whole genome shotgun (WGS) entry which is preliminary data.</text>
</comment>
<dbReference type="InterPro" id="IPR005665">
    <property type="entry name" value="SecF_bac"/>
</dbReference>
<dbReference type="Gene3D" id="1.20.1640.10">
    <property type="entry name" value="Multidrug efflux transporter AcrB transmembrane domain"/>
    <property type="match status" value="1"/>
</dbReference>
<feature type="transmembrane region" description="Helical" evidence="9">
    <location>
        <begin position="131"/>
        <end position="148"/>
    </location>
</feature>
<comment type="subunit">
    <text evidence="9">Forms a complex with SecD. Part of the essential Sec protein translocation apparatus which comprises SecA, SecYEG and auxiliary proteins SecDF. Other proteins may also be involved.</text>
</comment>
<dbReference type="Proteomes" id="UP001200430">
    <property type="component" value="Unassembled WGS sequence"/>
</dbReference>
<keyword evidence="5 9" id="KW-0653">Protein transport</keyword>
<comment type="similarity">
    <text evidence="9">Belongs to the SecD/SecF family. SecF subfamily.</text>
</comment>
<dbReference type="NCBIfam" id="TIGR00916">
    <property type="entry name" value="2A0604s01"/>
    <property type="match status" value="1"/>
</dbReference>
<accession>A0ABS9ENP3</accession>